<evidence type="ECO:0000313" key="4">
    <source>
        <dbReference type="EMBL" id="PWB87508.1"/>
    </source>
</evidence>
<dbReference type="InterPro" id="IPR020843">
    <property type="entry name" value="ER"/>
</dbReference>
<keyword evidence="5" id="KW-1185">Reference proteome</keyword>
<dbReference type="EMBL" id="MZGS01000020">
    <property type="protein sequence ID" value="PWB87508.1"/>
    <property type="molecule type" value="Genomic_DNA"/>
</dbReference>
<evidence type="ECO:0000256" key="2">
    <source>
        <dbReference type="ARBA" id="ARBA00023002"/>
    </source>
</evidence>
<dbReference type="AlphaFoldDB" id="A0A315XNS0"/>
<evidence type="ECO:0000256" key="1">
    <source>
        <dbReference type="ARBA" id="ARBA00022857"/>
    </source>
</evidence>
<dbReference type="Proteomes" id="UP000251717">
    <property type="component" value="Unassembled WGS sequence"/>
</dbReference>
<dbReference type="GO" id="GO:0044281">
    <property type="term" value="P:small molecule metabolic process"/>
    <property type="evidence" value="ECO:0007669"/>
    <property type="project" value="UniProtKB-ARBA"/>
</dbReference>
<name>A0A315XNS0_9EURY</name>
<dbReference type="EC" id="1.1.1.1" evidence="4"/>
<dbReference type="InterPro" id="IPR011032">
    <property type="entry name" value="GroES-like_sf"/>
</dbReference>
<dbReference type="PANTHER" id="PTHR48106">
    <property type="entry name" value="QUINONE OXIDOREDUCTASE PIG3-RELATED"/>
    <property type="match status" value="1"/>
</dbReference>
<organism evidence="4 5">
    <name type="scientific">Methanobrevibacter thaueri</name>
    <dbReference type="NCBI Taxonomy" id="190975"/>
    <lineage>
        <taxon>Archaea</taxon>
        <taxon>Methanobacteriati</taxon>
        <taxon>Methanobacteriota</taxon>
        <taxon>Methanomada group</taxon>
        <taxon>Methanobacteria</taxon>
        <taxon>Methanobacteriales</taxon>
        <taxon>Methanobacteriaceae</taxon>
        <taxon>Methanobrevibacter</taxon>
    </lineage>
</organism>
<dbReference type="InterPro" id="IPR013154">
    <property type="entry name" value="ADH-like_N"/>
</dbReference>
<dbReference type="InterPro" id="IPR013149">
    <property type="entry name" value="ADH-like_C"/>
</dbReference>
<proteinExistence type="predicted"/>
<dbReference type="GO" id="GO:0016651">
    <property type="term" value="F:oxidoreductase activity, acting on NAD(P)H"/>
    <property type="evidence" value="ECO:0007669"/>
    <property type="project" value="TreeGrafter"/>
</dbReference>
<keyword evidence="1" id="KW-0521">NADP</keyword>
<dbReference type="Pfam" id="PF08240">
    <property type="entry name" value="ADH_N"/>
    <property type="match status" value="1"/>
</dbReference>
<dbReference type="SUPFAM" id="SSF50129">
    <property type="entry name" value="GroES-like"/>
    <property type="match status" value="1"/>
</dbReference>
<protein>
    <submittedName>
        <fullName evidence="4">Alcohol dehydrogenase</fullName>
        <ecNumber evidence="4">1.1.1.1</ecNumber>
    </submittedName>
</protein>
<dbReference type="PANTHER" id="PTHR48106:SF18">
    <property type="entry name" value="QUINONE OXIDOREDUCTASE PIG3"/>
    <property type="match status" value="1"/>
</dbReference>
<gene>
    <name evidence="4" type="primary">adh_2</name>
    <name evidence="4" type="ORF">MBBTH_10740</name>
</gene>
<evidence type="ECO:0000313" key="5">
    <source>
        <dbReference type="Proteomes" id="UP000251717"/>
    </source>
</evidence>
<dbReference type="Gene3D" id="3.90.180.10">
    <property type="entry name" value="Medium-chain alcohol dehydrogenases, catalytic domain"/>
    <property type="match status" value="1"/>
</dbReference>
<comment type="caution">
    <text evidence="4">The sequence shown here is derived from an EMBL/GenBank/DDBJ whole genome shotgun (WGS) entry which is preliminary data.</text>
</comment>
<dbReference type="Pfam" id="PF00107">
    <property type="entry name" value="ADH_zinc_N"/>
    <property type="match status" value="1"/>
</dbReference>
<evidence type="ECO:0000259" key="3">
    <source>
        <dbReference type="SMART" id="SM00829"/>
    </source>
</evidence>
<keyword evidence="2 4" id="KW-0560">Oxidoreductase</keyword>
<feature type="domain" description="Enoyl reductase (ER)" evidence="3">
    <location>
        <begin position="11"/>
        <end position="318"/>
    </location>
</feature>
<reference evidence="4 5" key="1">
    <citation type="submission" date="2017-03" db="EMBL/GenBank/DDBJ databases">
        <title>Genome sequence of Methanobrevibacter thaueri.</title>
        <authorList>
            <person name="Poehlein A."/>
            <person name="Seedorf H."/>
            <person name="Daniel R."/>
        </authorList>
    </citation>
    <scope>NUCLEOTIDE SEQUENCE [LARGE SCALE GENOMIC DNA]</scope>
    <source>
        <strain evidence="4 5">DSM 11995</strain>
    </source>
</reference>
<dbReference type="SMART" id="SM00829">
    <property type="entry name" value="PKS_ER"/>
    <property type="match status" value="1"/>
</dbReference>
<accession>A0A315XNS0</accession>
<dbReference type="SUPFAM" id="SSF51735">
    <property type="entry name" value="NAD(P)-binding Rossmann-fold domains"/>
    <property type="match status" value="1"/>
</dbReference>
<dbReference type="GO" id="GO:0004022">
    <property type="term" value="F:alcohol dehydrogenase (NAD+) activity"/>
    <property type="evidence" value="ECO:0007669"/>
    <property type="project" value="UniProtKB-EC"/>
</dbReference>
<dbReference type="GO" id="GO:0070402">
    <property type="term" value="F:NADPH binding"/>
    <property type="evidence" value="ECO:0007669"/>
    <property type="project" value="TreeGrafter"/>
</dbReference>
<dbReference type="InterPro" id="IPR036291">
    <property type="entry name" value="NAD(P)-bd_dom_sf"/>
</dbReference>
<sequence>MKAVVLEKTCNADELEVSEVEIPKVKDGWVLVKVLGFGINRAEVILRDYEADEDYIELPVIPGIECVGEVVDSSNTRFKNGDRIAALMGGMGRSFDGGYAEYALLPEKIVFKIDEEVFDKLTLEEIIAIPETYFTAYGSLMSLNLVKEGTLLIRGATSALGLSAMQLAKPMGCEIFATSRSEERFDKLKSNGADECFADDGCLAERLKCDKVLELIGPKTLEDSIKCLNSGGICCVTGVLGGIEYMDEFDPIKIIPNGCYLTSFFSNYPTQEIMDSLFDFIVENNIKPEISRVFYNLEDIGKAHALMESNMAQGKIIFKLE</sequence>